<evidence type="ECO:0000256" key="1">
    <source>
        <dbReference type="ARBA" id="ARBA00001933"/>
    </source>
</evidence>
<keyword evidence="4 9" id="KW-0808">Transferase</keyword>
<dbReference type="Gene3D" id="3.40.640.10">
    <property type="entry name" value="Type I PLP-dependent aspartate aminotransferase-like (Major domain)"/>
    <property type="match status" value="1"/>
</dbReference>
<dbReference type="Pfam" id="PF00550">
    <property type="entry name" value="PP-binding"/>
    <property type="match status" value="2"/>
</dbReference>
<accession>S7XDK4</accession>
<dbReference type="GO" id="GO:0006633">
    <property type="term" value="P:fatty acid biosynthetic process"/>
    <property type="evidence" value="ECO:0007669"/>
    <property type="project" value="InterPro"/>
</dbReference>
<dbReference type="InterPro" id="IPR020841">
    <property type="entry name" value="PKS_Beta-ketoAc_synthase_dom"/>
</dbReference>
<feature type="domain" description="Ketosynthase family 3 (KS3)" evidence="8">
    <location>
        <begin position="607"/>
        <end position="1031"/>
    </location>
</feature>
<comment type="caution">
    <text evidence="9">The sequence shown here is derived from an EMBL/GenBank/DDBJ whole genome shotgun (WGS) entry which is preliminary data.</text>
</comment>
<dbReference type="PRINTS" id="PR00154">
    <property type="entry name" value="AMPBINDING"/>
</dbReference>
<dbReference type="InterPro" id="IPR001227">
    <property type="entry name" value="Ac_transferase_dom_sf"/>
</dbReference>
<dbReference type="Gene3D" id="1.10.1200.10">
    <property type="entry name" value="ACP-like"/>
    <property type="match status" value="2"/>
</dbReference>
<dbReference type="InterPro" id="IPR016039">
    <property type="entry name" value="Thiolase-like"/>
</dbReference>
<dbReference type="SUPFAM" id="SSF47336">
    <property type="entry name" value="ACP-like"/>
    <property type="match status" value="2"/>
</dbReference>
<dbReference type="RefSeq" id="WP_020896581.1">
    <property type="nucleotide sequence ID" value="NZ_ATMR01000057.1"/>
</dbReference>
<dbReference type="InterPro" id="IPR025110">
    <property type="entry name" value="AMP-bd_C"/>
</dbReference>
<dbReference type="InterPro" id="IPR020806">
    <property type="entry name" value="PKS_PP-bd"/>
</dbReference>
<dbReference type="Gene3D" id="3.40.47.10">
    <property type="match status" value="1"/>
</dbReference>
<keyword evidence="10" id="KW-1185">Reference proteome</keyword>
<dbReference type="InterPro" id="IPR015424">
    <property type="entry name" value="PyrdxlP-dep_Trfase"/>
</dbReference>
<dbReference type="SUPFAM" id="SSF56801">
    <property type="entry name" value="Acetyl-CoA synthetase-like"/>
    <property type="match status" value="1"/>
</dbReference>
<protein>
    <submittedName>
        <fullName evidence="9">Malonyl CoA-acyl carrier protein transacylase</fullName>
        <ecNumber evidence="9">2.3.1.39</ecNumber>
    </submittedName>
</protein>
<dbReference type="Gene3D" id="3.40.50.980">
    <property type="match status" value="2"/>
</dbReference>
<feature type="domain" description="Carrier" evidence="7">
    <location>
        <begin position="515"/>
        <end position="590"/>
    </location>
</feature>
<dbReference type="SUPFAM" id="SSF52151">
    <property type="entry name" value="FabD/lysophospholipase-like"/>
    <property type="match status" value="1"/>
</dbReference>
<dbReference type="SUPFAM" id="SSF81995">
    <property type="entry name" value="beta-sandwich domain of Sec23/24"/>
    <property type="match status" value="1"/>
</dbReference>
<dbReference type="GO" id="GO:0004314">
    <property type="term" value="F:[acyl-carrier-protein] S-malonyltransferase activity"/>
    <property type="evidence" value="ECO:0007669"/>
    <property type="project" value="UniProtKB-EC"/>
</dbReference>
<dbReference type="Gene3D" id="3.30.300.30">
    <property type="match status" value="1"/>
</dbReference>
<dbReference type="EC" id="2.3.1.39" evidence="9"/>
<dbReference type="Proteomes" id="UP000014962">
    <property type="component" value="Unassembled WGS sequence"/>
</dbReference>
<dbReference type="InterPro" id="IPR014043">
    <property type="entry name" value="Acyl_transferase_dom"/>
</dbReference>
<gene>
    <name evidence="9" type="ORF">ADIWIN_0897</name>
</gene>
<dbReference type="InterPro" id="IPR015422">
    <property type="entry name" value="PyrdxlP-dep_Trfase_small"/>
</dbReference>
<dbReference type="InterPro" id="IPR020845">
    <property type="entry name" value="AMP-binding_CS"/>
</dbReference>
<dbReference type="PROSITE" id="PS00600">
    <property type="entry name" value="AA_TRANSFER_CLASS_3"/>
    <property type="match status" value="1"/>
</dbReference>
<evidence type="ECO:0000256" key="3">
    <source>
        <dbReference type="ARBA" id="ARBA00022553"/>
    </source>
</evidence>
<dbReference type="eggNOG" id="COG0001">
    <property type="taxonomic scope" value="Bacteria"/>
</dbReference>
<dbReference type="eggNOG" id="COG1020">
    <property type="taxonomic scope" value="Bacteria"/>
</dbReference>
<sequence length="2232" mass="245433">MDLTKPEIIESLREFNNTDAKFPADKTIVDLFLIQAKSTPNNIAVVFGPKEISFKELDAISNQFAKYLIANHNISLNDFVGLMIERSEWIVISILSILKAGAAYVPIDIEAPLVRKEFIKKDSNCKFTIDDSIIEDFINSKEKYSDKLQANVGSTSDDLAYVMYTSGTTGNPKGVMIKQISVVSLILGETQNYGLDSTDRILQFSNYFFDASIEQIFLALFNGATTVIVDKQTIKDHAVTDFIKKHSITHLNSTPSYLETIEGLSEIKSLKRIVAGGETCSLTLAQKLSTICDFYNAYGLTETTVTSMLYKYSSTDNHNTVLTIGKPIQNTKVYILSKDMEMLPVGTAGDLYMSGIGLAKGYLNLPELTTKSFIENPFEKNGRMYKTGDLAKWLPSGTIEFIGRKDDQVKINGYRLELGEVEAAINTLPNIKRATVISSNHTGEAKLVAYIESENTIKDSNSVRHQLSEILPEYMIPSLIMWIDDFPTTTNGKVDKKNLPLPEFQRSANAPLLRKPRTKIEKDITKIWSKALHIPQIGIDDNFFEMGGNSLLTQKVAVLIAENLKIKVPVTKIYQYPTIAGLANFFELDQNKSTFAQSKRKNKRQSNSDIAIIGMSGRFPGASSINELWEVLRDGKETISFFTPEELDKSIPESIRNNPLYVGARGIVPSAKTFDAKFFGLNPKLASAMDPQQRLFLEISWEALEQSGYLPNLYDGKIGVFAGVYINTYFLNNVFPNKELMSQIGEVQANTTNDKDYIATRTAYHLNLKGPAVSVHSACSTSSLAIAQAVESIRNGQCDVALAGGSSVTSPMYSGHLYQEGSMLSSNGQCRSFDANGTGTMFCDGAGVVLLKSLEDAKRDGDIIHGVIKGIGVNNDGSDKGSFTAPSVEGQAGAINSALLDADVKPSQVSYIEAHGTATPLGDPIEIEGLRLAFGDQESDGYCAVGSIKSNIGHLTAAAGVAGIIKTILAMKYRQIPASLGFENPNPSIEFENSPFFVNNKLRPWESETPRIAGVSSFGVGGTNVHIVLEEYEAKEKETDSGRPLQLLTWSAKSQNSQEGYQKALGDYVKTNPEIALADIAYSLNETRDVFQHRSFAIAGNDAIKASNLLSSEDSKAVKSNTLKVIPGEVAFLFPGQGSQYLQMGKALYDRETVFREAVDHCAELLEKELKLDIRKIIYPDVNSSDAELQLKDTKFTQPALFVIEYALSQLWMSWGIKPTLLCGHSIGEFVAAHLAGIFTLEDALHLITVRGKLVSELPGGSMLSVRTNIESLEGLIPDTLSIAAINSDRLIVISGPDKDVEDFAKVLNDKSIANMLLLTSHAFHSTMMDPVLGAFEEEVKKVTLSVPRLPIVSTVTGDWLTDAEATSSTYWTNHLREAVNFSGAMETVLGLEDPVLLEMGPGRALTTLSMQKKGLKSLASIASLTIPKEGENAYHTVLSALGDLWLNGIEPNWKSFYDGQARQKVWLPSYVFDRKPCWLDPPVVDTTVNAVTDINTVTSNIEIEENIIIDPIPNINTKIMRKPLLLKRIADIIEDNSGIEIEDNEANQSFLELGLDSLVLTQMAITCKNEFNVPITFRQLNDEFGSPNLLAEHLDNVLPAEAYAPVQQQQQQQQVQQQAPIQQSAPSANTIQNTYVAPQAGQNPALNLIAQQLQLLGQQLQLLQGDGNNIPAPAPALLNTPRAEVKSTTTTVSPLVSSNDDIRTEEEKKEHQKPFGASPKIDKQSSGLSKEQSLFLKNLTTSYNAKTAKSKAYAQHHRSKMADPRVVSGFKPLTKELVYPLVIEKSSGNKLWDLDGNEYMDILNGFGACLFGHQPDFIKEALHHQIEQGFEVGPQHPLAGEVCELLCEFTGHDRAALCNTGSEAVLGAMRIARTVTGRSLIVAFSSSYHGINDEVIVRGSKKLRTFPAAPGILPGAVQNMLILDYGTEESLAIIKERAHEIAAVLVEPVQSRRPEFQPIDFLKEVREITTASETVLIFDEIITGFRMHPGGAQAIFGIRADVATYGKVIGGGMSIGAICGKRKYMDALDGGFWKFGDDSFPEIGVTYFAGTFVRHPLALAAARASLNHFKNKGIALQDGLAALTERLATELNGYFKNNSLPIEITYYRSLWRLKFLEEIPYSELFFVLMREKGFHIWDGFPCYMTEAFSEDDIDKLIRNIVLSIEELIAVGIFHSELSGHNGAKVDAHNYSTIELNNPPVSNARLGIDDNGNPAWFVKDEKNEGEFLRIEL</sequence>
<dbReference type="PROSITE" id="PS52004">
    <property type="entry name" value="KS3_2"/>
    <property type="match status" value="1"/>
</dbReference>
<dbReference type="CDD" id="cd00833">
    <property type="entry name" value="PKS"/>
    <property type="match status" value="1"/>
</dbReference>
<evidence type="ECO:0000259" key="7">
    <source>
        <dbReference type="PROSITE" id="PS50075"/>
    </source>
</evidence>
<dbReference type="PROSITE" id="PS00455">
    <property type="entry name" value="AMP_BINDING"/>
    <property type="match status" value="1"/>
</dbReference>
<dbReference type="InterPro" id="IPR000873">
    <property type="entry name" value="AMP-dep_synth/lig_dom"/>
</dbReference>
<dbReference type="PANTHER" id="PTHR43775:SF51">
    <property type="entry name" value="INACTIVE PHENOLPHTHIOCEROL SYNTHESIS POLYKETIDE SYNTHASE TYPE I PKS1-RELATED"/>
    <property type="match status" value="1"/>
</dbReference>
<feature type="compositionally biased region" description="Low complexity" evidence="6">
    <location>
        <begin position="1687"/>
        <end position="1699"/>
    </location>
</feature>
<dbReference type="InterPro" id="IPR010071">
    <property type="entry name" value="AA_adenyl_dom"/>
</dbReference>
<dbReference type="GO" id="GO:0031177">
    <property type="term" value="F:phosphopantetheine binding"/>
    <property type="evidence" value="ECO:0007669"/>
    <property type="project" value="InterPro"/>
</dbReference>
<keyword evidence="5" id="KW-0663">Pyridoxal phosphate</keyword>
<dbReference type="InterPro" id="IPR036736">
    <property type="entry name" value="ACP-like_sf"/>
</dbReference>
<dbReference type="Gene3D" id="3.30.70.250">
    <property type="entry name" value="Malonyl-CoA ACP transacylase, ACP-binding"/>
    <property type="match status" value="1"/>
</dbReference>
<dbReference type="Pfam" id="PF00202">
    <property type="entry name" value="Aminotran_3"/>
    <property type="match status" value="1"/>
</dbReference>
<dbReference type="Pfam" id="PF00501">
    <property type="entry name" value="AMP-binding"/>
    <property type="match status" value="1"/>
</dbReference>
<dbReference type="OrthoDB" id="9778690at2"/>
<dbReference type="Gene3D" id="3.30.70.3290">
    <property type="match status" value="1"/>
</dbReference>
<dbReference type="PROSITE" id="PS50075">
    <property type="entry name" value="CARRIER"/>
    <property type="match status" value="2"/>
</dbReference>
<dbReference type="InterPro" id="IPR020459">
    <property type="entry name" value="AMP-binding"/>
</dbReference>
<dbReference type="SMART" id="SM00825">
    <property type="entry name" value="PKS_KS"/>
    <property type="match status" value="1"/>
</dbReference>
<dbReference type="Gene3D" id="3.90.1150.10">
    <property type="entry name" value="Aspartate Aminotransferase, domain 1"/>
    <property type="match status" value="1"/>
</dbReference>
<dbReference type="STRING" id="641526.ADIWIN_0897"/>
<dbReference type="SUPFAM" id="SSF55048">
    <property type="entry name" value="Probable ACP-binding domain of malonyl-CoA ACP transacylase"/>
    <property type="match status" value="1"/>
</dbReference>
<dbReference type="PROSITE" id="PS00606">
    <property type="entry name" value="KS3_1"/>
    <property type="match status" value="1"/>
</dbReference>
<dbReference type="SUPFAM" id="SSF53901">
    <property type="entry name" value="Thiolase-like"/>
    <property type="match status" value="1"/>
</dbReference>
<dbReference type="NCBIfam" id="TIGR01733">
    <property type="entry name" value="AA-adenyl-dom"/>
    <property type="match status" value="1"/>
</dbReference>
<dbReference type="InterPro" id="IPR045851">
    <property type="entry name" value="AMP-bd_C_sf"/>
</dbReference>
<evidence type="ECO:0000313" key="10">
    <source>
        <dbReference type="Proteomes" id="UP000014962"/>
    </source>
</evidence>
<evidence type="ECO:0000256" key="6">
    <source>
        <dbReference type="SAM" id="MobiDB-lite"/>
    </source>
</evidence>
<dbReference type="SMART" id="SM00823">
    <property type="entry name" value="PKS_PP"/>
    <property type="match status" value="2"/>
</dbReference>
<proteinExistence type="predicted"/>
<dbReference type="Pfam" id="PF16197">
    <property type="entry name" value="KAsynt_C_assoc"/>
    <property type="match status" value="1"/>
</dbReference>
<dbReference type="PATRIC" id="fig|641526.4.peg.888"/>
<dbReference type="InterPro" id="IPR014030">
    <property type="entry name" value="Ketoacyl_synth_N"/>
</dbReference>
<dbReference type="InterPro" id="IPR018201">
    <property type="entry name" value="Ketoacyl_synth_AS"/>
</dbReference>
<dbReference type="InterPro" id="IPR005814">
    <property type="entry name" value="Aminotrans_3"/>
</dbReference>
<dbReference type="InterPro" id="IPR016035">
    <property type="entry name" value="Acyl_Trfase/lysoPLipase"/>
</dbReference>
<dbReference type="Pfam" id="PF00698">
    <property type="entry name" value="Acyl_transf_1"/>
    <property type="match status" value="1"/>
</dbReference>
<dbReference type="InterPro" id="IPR016036">
    <property type="entry name" value="Malonyl_transacylase_ACP-bd"/>
</dbReference>
<feature type="compositionally biased region" description="Basic and acidic residues" evidence="6">
    <location>
        <begin position="1701"/>
        <end position="1714"/>
    </location>
</feature>
<feature type="domain" description="Carrier" evidence="7">
    <location>
        <begin position="1524"/>
        <end position="1599"/>
    </location>
</feature>
<dbReference type="InterPro" id="IPR015421">
    <property type="entry name" value="PyrdxlP-dep_Trfase_major"/>
</dbReference>
<evidence type="ECO:0000256" key="2">
    <source>
        <dbReference type="ARBA" id="ARBA00022450"/>
    </source>
</evidence>
<keyword evidence="3" id="KW-0597">Phosphoprotein</keyword>
<dbReference type="CDD" id="cd05930">
    <property type="entry name" value="A_NRPS"/>
    <property type="match status" value="1"/>
</dbReference>
<dbReference type="GO" id="GO:0030170">
    <property type="term" value="F:pyridoxal phosphate binding"/>
    <property type="evidence" value="ECO:0007669"/>
    <property type="project" value="InterPro"/>
</dbReference>
<keyword evidence="9" id="KW-0012">Acyltransferase</keyword>
<dbReference type="SMART" id="SM00827">
    <property type="entry name" value="PKS_AT"/>
    <property type="match status" value="1"/>
</dbReference>
<dbReference type="GO" id="GO:0008483">
    <property type="term" value="F:transaminase activity"/>
    <property type="evidence" value="ECO:0007669"/>
    <property type="project" value="InterPro"/>
</dbReference>
<evidence type="ECO:0000259" key="8">
    <source>
        <dbReference type="PROSITE" id="PS52004"/>
    </source>
</evidence>
<evidence type="ECO:0000256" key="4">
    <source>
        <dbReference type="ARBA" id="ARBA00022679"/>
    </source>
</evidence>
<feature type="region of interest" description="Disordered" evidence="6">
    <location>
        <begin position="1685"/>
        <end position="1729"/>
    </location>
</feature>
<dbReference type="InterPro" id="IPR032821">
    <property type="entry name" value="PKS_assoc"/>
</dbReference>
<dbReference type="Gene3D" id="2.30.38.10">
    <property type="entry name" value="Luciferase, Domain 3"/>
    <property type="match status" value="1"/>
</dbReference>
<dbReference type="eggNOG" id="COG3321">
    <property type="taxonomic scope" value="Bacteria"/>
</dbReference>
<comment type="cofactor">
    <cofactor evidence="1">
        <name>pyridoxal 5'-phosphate</name>
        <dbReference type="ChEBI" id="CHEBI:597326"/>
    </cofactor>
</comment>
<dbReference type="SUPFAM" id="SSF53383">
    <property type="entry name" value="PLP-dependent transferases"/>
    <property type="match status" value="1"/>
</dbReference>
<dbReference type="InterPro" id="IPR014031">
    <property type="entry name" value="Ketoacyl_synth_C"/>
</dbReference>
<dbReference type="EMBL" id="ATMR01000057">
    <property type="protein sequence ID" value="EPR74088.1"/>
    <property type="molecule type" value="Genomic_DNA"/>
</dbReference>
<dbReference type="Gene3D" id="3.40.366.10">
    <property type="entry name" value="Malonyl-Coenzyme A Acyl Carrier Protein, domain 2"/>
    <property type="match status" value="1"/>
</dbReference>
<dbReference type="InterPro" id="IPR009081">
    <property type="entry name" value="PP-bd_ACP"/>
</dbReference>
<evidence type="ECO:0000313" key="9">
    <source>
        <dbReference type="EMBL" id="EPR74088.1"/>
    </source>
</evidence>
<reference evidence="9 10" key="1">
    <citation type="journal article" date="2013" name="Genome Announc.">
        <title>Draft Genome Sequence of Winogradskyella psychrotolerans RS-3T, Isolated from the Marine Transect of Kongsfjorden, Ny-Alesund, Svalbard, Arctic Ocean.</title>
        <authorList>
            <person name="Kumar Pinnaka A."/>
            <person name="Ara S."/>
            <person name="Singh A."/>
            <person name="Shivaji S."/>
        </authorList>
    </citation>
    <scope>NUCLEOTIDE SEQUENCE [LARGE SCALE GENOMIC DNA]</scope>
    <source>
        <strain evidence="9 10">RS-3</strain>
    </source>
</reference>
<evidence type="ECO:0000256" key="5">
    <source>
        <dbReference type="ARBA" id="ARBA00022898"/>
    </source>
</evidence>
<dbReference type="PANTHER" id="PTHR43775">
    <property type="entry name" value="FATTY ACID SYNTHASE"/>
    <property type="match status" value="1"/>
</dbReference>
<organism evidence="9 10">
    <name type="scientific">Winogradskyella psychrotolerans RS-3</name>
    <dbReference type="NCBI Taxonomy" id="641526"/>
    <lineage>
        <taxon>Bacteria</taxon>
        <taxon>Pseudomonadati</taxon>
        <taxon>Bacteroidota</taxon>
        <taxon>Flavobacteriia</taxon>
        <taxon>Flavobacteriales</taxon>
        <taxon>Flavobacteriaceae</taxon>
        <taxon>Winogradskyella</taxon>
    </lineage>
</organism>
<name>S7XDK4_9FLAO</name>
<dbReference type="GO" id="GO:0004315">
    <property type="term" value="F:3-oxoacyl-[acyl-carrier-protein] synthase activity"/>
    <property type="evidence" value="ECO:0007669"/>
    <property type="project" value="InterPro"/>
</dbReference>
<dbReference type="Pfam" id="PF13193">
    <property type="entry name" value="AMP-binding_C"/>
    <property type="match status" value="1"/>
</dbReference>
<dbReference type="InterPro" id="IPR050091">
    <property type="entry name" value="PKS_NRPS_Biosynth_Enz"/>
</dbReference>
<keyword evidence="2" id="KW-0596">Phosphopantetheine</keyword>
<dbReference type="GO" id="GO:0004312">
    <property type="term" value="F:fatty acid synthase activity"/>
    <property type="evidence" value="ECO:0007669"/>
    <property type="project" value="TreeGrafter"/>
</dbReference>
<dbReference type="InterPro" id="IPR049704">
    <property type="entry name" value="Aminotrans_3_PPA_site"/>
</dbReference>
<dbReference type="Pfam" id="PF00109">
    <property type="entry name" value="ketoacyl-synt"/>
    <property type="match status" value="1"/>
</dbReference>
<dbReference type="Pfam" id="PF02801">
    <property type="entry name" value="Ketoacyl-synt_C"/>
    <property type="match status" value="1"/>
</dbReference>